<keyword evidence="2" id="KW-0472">Membrane</keyword>
<name>A0A2W1N5G1_9FLAO</name>
<feature type="domain" description="PPM-type phosphatase" evidence="3">
    <location>
        <begin position="284"/>
        <end position="477"/>
    </location>
</feature>
<keyword evidence="2" id="KW-0812">Transmembrane</keyword>
<dbReference type="Gene3D" id="3.60.40.10">
    <property type="entry name" value="PPM-type phosphatase domain"/>
    <property type="match status" value="1"/>
</dbReference>
<dbReference type="AlphaFoldDB" id="A0A2W1N5G1"/>
<dbReference type="PANTHER" id="PTHR43156">
    <property type="entry name" value="STAGE II SPORULATION PROTEIN E-RELATED"/>
    <property type="match status" value="1"/>
</dbReference>
<protein>
    <recommendedName>
        <fullName evidence="3">PPM-type phosphatase domain-containing protein</fullName>
    </recommendedName>
</protein>
<organism evidence="4 5">
    <name type="scientific">Putridiphycobacter roseus</name>
    <dbReference type="NCBI Taxonomy" id="2219161"/>
    <lineage>
        <taxon>Bacteria</taxon>
        <taxon>Pseudomonadati</taxon>
        <taxon>Bacteroidota</taxon>
        <taxon>Flavobacteriia</taxon>
        <taxon>Flavobacteriales</taxon>
        <taxon>Crocinitomicaceae</taxon>
        <taxon>Putridiphycobacter</taxon>
    </lineage>
</organism>
<dbReference type="GO" id="GO:0016791">
    <property type="term" value="F:phosphatase activity"/>
    <property type="evidence" value="ECO:0007669"/>
    <property type="project" value="TreeGrafter"/>
</dbReference>
<reference evidence="4 5" key="1">
    <citation type="submission" date="2018-06" db="EMBL/GenBank/DDBJ databases">
        <title>The draft genome sequence of Crocinitomix sp. SM1701.</title>
        <authorList>
            <person name="Zhang X."/>
        </authorList>
    </citation>
    <scope>NUCLEOTIDE SEQUENCE [LARGE SCALE GENOMIC DNA]</scope>
    <source>
        <strain evidence="4 5">SM1701</strain>
    </source>
</reference>
<proteinExistence type="predicted"/>
<dbReference type="InterPro" id="IPR036457">
    <property type="entry name" value="PPM-type-like_dom_sf"/>
</dbReference>
<evidence type="ECO:0000313" key="4">
    <source>
        <dbReference type="EMBL" id="PZE18361.1"/>
    </source>
</evidence>
<evidence type="ECO:0000313" key="5">
    <source>
        <dbReference type="Proteomes" id="UP000249248"/>
    </source>
</evidence>
<keyword evidence="2" id="KW-1133">Transmembrane helix</keyword>
<dbReference type="Proteomes" id="UP000249248">
    <property type="component" value="Unassembled WGS sequence"/>
</dbReference>
<feature type="transmembrane region" description="Helical" evidence="2">
    <location>
        <begin position="187"/>
        <end position="205"/>
    </location>
</feature>
<evidence type="ECO:0000259" key="3">
    <source>
        <dbReference type="Pfam" id="PF07228"/>
    </source>
</evidence>
<dbReference type="InterPro" id="IPR001932">
    <property type="entry name" value="PPM-type_phosphatase-like_dom"/>
</dbReference>
<accession>A0A2W1N5G1</accession>
<evidence type="ECO:0000256" key="1">
    <source>
        <dbReference type="ARBA" id="ARBA00022801"/>
    </source>
</evidence>
<sequence length="478" mass="54923">MFIIYVCLILITTFFLLFSYYSELTLQEKSQYDKLSAIVNTLAIEVDGDLHAELYEKYKTEKEGAIIAQDDAYRTLNKLLRRAAKENELNSPIYTLVYEPSNNTFKYVVRSDDFIDFNNTYSNPPEALFKNLKRGGVIPKYNSENGEWISAFHPIKNKQGNVVGILEADIEFTKFNKEVWSHFVEKAVIVVLVILFLVVFLLFYARKILNEDYQQKVLLAYQKRTIEMKNKDIMDSIRYALKIQNAMLPSEKEFKHCFQDGFVLHLPKDVVAGDFYWMERRGDVIYFAVADCTGHGVPGSILTIICSNALNNTIHENPNADTGEILDEVRKKVIHFLTKGGQDINDGMDIALCKLNLKTHELSFAGAYNPLYIISNNSLKILPGNKQPVGRFVVQAPFDSHHVKLNKNDCIYLFTDGYADQFGGPKQKKFKYNQLRELLLDLASDEMELQKDMLLDVFNIWKGDLEQIDDVCIMGIRI</sequence>
<dbReference type="EMBL" id="QKSB01000001">
    <property type="protein sequence ID" value="PZE18361.1"/>
    <property type="molecule type" value="Genomic_DNA"/>
</dbReference>
<keyword evidence="1" id="KW-0378">Hydrolase</keyword>
<evidence type="ECO:0000256" key="2">
    <source>
        <dbReference type="SAM" id="Phobius"/>
    </source>
</evidence>
<gene>
    <name evidence="4" type="ORF">DNU06_00565</name>
</gene>
<comment type="caution">
    <text evidence="4">The sequence shown here is derived from an EMBL/GenBank/DDBJ whole genome shotgun (WGS) entry which is preliminary data.</text>
</comment>
<dbReference type="Pfam" id="PF07228">
    <property type="entry name" value="SpoIIE"/>
    <property type="match status" value="1"/>
</dbReference>
<dbReference type="InterPro" id="IPR052016">
    <property type="entry name" value="Bact_Sigma-Reg"/>
</dbReference>
<dbReference type="RefSeq" id="WP_111061262.1">
    <property type="nucleotide sequence ID" value="NZ_JBHUCU010000007.1"/>
</dbReference>
<keyword evidence="5" id="KW-1185">Reference proteome</keyword>
<dbReference type="PANTHER" id="PTHR43156:SF9">
    <property type="entry name" value="HAMP DOMAIN-CONTAINING PROTEIN"/>
    <property type="match status" value="1"/>
</dbReference>
<dbReference type="OrthoDB" id="9763484at2"/>